<name>A0A7M1LER9_9BACT</name>
<keyword evidence="4 6" id="KW-1133">Transmembrane helix</keyword>
<feature type="chain" id="PRO_5029902558" evidence="7">
    <location>
        <begin position="18"/>
        <end position="560"/>
    </location>
</feature>
<dbReference type="GO" id="GO:0005886">
    <property type="term" value="C:plasma membrane"/>
    <property type="evidence" value="ECO:0007669"/>
    <property type="project" value="UniProtKB-SubCell"/>
</dbReference>
<dbReference type="InterPro" id="IPR010920">
    <property type="entry name" value="LSM_dom_sf"/>
</dbReference>
<dbReference type="PANTHER" id="PTHR30566">
    <property type="entry name" value="YNAI-RELATED MECHANOSENSITIVE ION CHANNEL"/>
    <property type="match status" value="1"/>
</dbReference>
<feature type="transmembrane region" description="Helical" evidence="6">
    <location>
        <begin position="254"/>
        <end position="274"/>
    </location>
</feature>
<comment type="subcellular location">
    <subcellularLocation>
        <location evidence="1">Cell membrane</location>
        <topology evidence="1">Multi-pass membrane protein</topology>
    </subcellularLocation>
</comment>
<evidence type="ECO:0000256" key="6">
    <source>
        <dbReference type="SAM" id="Phobius"/>
    </source>
</evidence>
<keyword evidence="7" id="KW-0732">Signal</keyword>
<feature type="signal peptide" evidence="7">
    <location>
        <begin position="1"/>
        <end position="17"/>
    </location>
</feature>
<dbReference type="Proteomes" id="UP000594749">
    <property type="component" value="Chromosome"/>
</dbReference>
<dbReference type="InterPro" id="IPR006685">
    <property type="entry name" value="MscS_channel_2nd"/>
</dbReference>
<protein>
    <submittedName>
        <fullName evidence="9">Mechanosensitive ion channel family protein</fullName>
    </submittedName>
</protein>
<evidence type="ECO:0000256" key="3">
    <source>
        <dbReference type="ARBA" id="ARBA00022692"/>
    </source>
</evidence>
<accession>A0A7M1LER9</accession>
<evidence type="ECO:0000313" key="9">
    <source>
        <dbReference type="EMBL" id="QOQ87048.1"/>
    </source>
</evidence>
<dbReference type="EMBL" id="CP063078">
    <property type="protein sequence ID" value="QOQ87048.1"/>
    <property type="molecule type" value="Genomic_DNA"/>
</dbReference>
<dbReference type="OrthoDB" id="5337452at2"/>
<dbReference type="SUPFAM" id="SSF50182">
    <property type="entry name" value="Sm-like ribonucleoproteins"/>
    <property type="match status" value="1"/>
</dbReference>
<organism evidence="9 10">
    <name type="scientific">Campylobacter corcagiensis</name>
    <dbReference type="NCBI Taxonomy" id="1448857"/>
    <lineage>
        <taxon>Bacteria</taxon>
        <taxon>Pseudomonadati</taxon>
        <taxon>Campylobacterota</taxon>
        <taxon>Epsilonproteobacteria</taxon>
        <taxon>Campylobacterales</taxon>
        <taxon>Campylobacteraceae</taxon>
        <taxon>Campylobacter</taxon>
    </lineage>
</organism>
<feature type="domain" description="Mechanosensitive ion channel MscS" evidence="8">
    <location>
        <begin position="332"/>
        <end position="415"/>
    </location>
</feature>
<sequence length="560" mass="64425">MIRIFLSLFLIAQILVAKPADINASEANKTESNKTKSSIIEANKTDDQNLTSIAVEDLKKQILAIDSSIKDNVWYLQYKNYQTYQELIKNKISLEKELKRVKKADEKESINSELRVVNEQISLLGEYENSPFTSMLDADELTSYEKIKSPLGILYALSYIKQIMFERDEYRVNLASLGTLIDRLSEKKNLLRSILNYIPNDQNISKDIELIQVGLNELRAAKATGDSTYQVYSTKIEDRIATVRSDIKVQTKRAINVGIVIGFIIIISILMKFIAKKSIKDNERFYMTNKVINFINFFIIIFILLFAFIDNVSYFVTFLGFASAGLAIAMKDMFMSMLGWFVIMIGGTFRVGDRIKVRKINGETYVGDIIDISVLRMTIYEDVTMITTKEHRRAGRIIFVPNNYIFTELISNYTHSGMKTVWDGIDILLTFDSNYQKATYIVKNIARQYSKGYTDIAKKQMNKLRSQYSIKSPSVEPRIFHFFDAYGIKISVWYMTNSYATLALRSTISGEILEAFRKENDIKIAYPSQTLYLKEKDDLARHVLQTQKHETNNEAKEELA</sequence>
<gene>
    <name evidence="9" type="ORF">IMC76_07495</name>
</gene>
<feature type="transmembrane region" description="Helical" evidence="6">
    <location>
        <begin position="294"/>
        <end position="321"/>
    </location>
</feature>
<keyword evidence="3 6" id="KW-0812">Transmembrane</keyword>
<feature type="transmembrane region" description="Helical" evidence="6">
    <location>
        <begin position="333"/>
        <end position="352"/>
    </location>
</feature>
<keyword evidence="10" id="KW-1185">Reference proteome</keyword>
<proteinExistence type="predicted"/>
<keyword evidence="5 6" id="KW-0472">Membrane</keyword>
<evidence type="ECO:0000256" key="2">
    <source>
        <dbReference type="ARBA" id="ARBA00022475"/>
    </source>
</evidence>
<dbReference type="InterPro" id="IPR011066">
    <property type="entry name" value="MscS_channel_C_sf"/>
</dbReference>
<dbReference type="GO" id="GO:0008381">
    <property type="term" value="F:mechanosensitive monoatomic ion channel activity"/>
    <property type="evidence" value="ECO:0007669"/>
    <property type="project" value="UniProtKB-ARBA"/>
</dbReference>
<dbReference type="InterPro" id="IPR023408">
    <property type="entry name" value="MscS_beta-dom_sf"/>
</dbReference>
<evidence type="ECO:0000256" key="7">
    <source>
        <dbReference type="SAM" id="SignalP"/>
    </source>
</evidence>
<evidence type="ECO:0000256" key="4">
    <source>
        <dbReference type="ARBA" id="ARBA00022989"/>
    </source>
</evidence>
<dbReference type="SUPFAM" id="SSF82689">
    <property type="entry name" value="Mechanosensitive channel protein MscS (YggB), C-terminal domain"/>
    <property type="match status" value="1"/>
</dbReference>
<dbReference type="Pfam" id="PF00924">
    <property type="entry name" value="MS_channel_2nd"/>
    <property type="match status" value="1"/>
</dbReference>
<evidence type="ECO:0000259" key="8">
    <source>
        <dbReference type="Pfam" id="PF00924"/>
    </source>
</evidence>
<evidence type="ECO:0000256" key="5">
    <source>
        <dbReference type="ARBA" id="ARBA00023136"/>
    </source>
</evidence>
<dbReference type="AlphaFoldDB" id="A0A7M1LER9"/>
<keyword evidence="2" id="KW-1003">Cell membrane</keyword>
<dbReference type="PANTHER" id="PTHR30566:SF5">
    <property type="entry name" value="MECHANOSENSITIVE ION CHANNEL PROTEIN 1, MITOCHONDRIAL-RELATED"/>
    <property type="match status" value="1"/>
</dbReference>
<dbReference type="Gene3D" id="2.30.30.60">
    <property type="match status" value="1"/>
</dbReference>
<evidence type="ECO:0000256" key="1">
    <source>
        <dbReference type="ARBA" id="ARBA00004651"/>
    </source>
</evidence>
<dbReference type="Gene3D" id="3.30.70.100">
    <property type="match status" value="1"/>
</dbReference>
<reference evidence="9 10" key="1">
    <citation type="submission" date="2020-10" db="EMBL/GenBank/DDBJ databases">
        <title>Campylobacter and Helicobacter PacBio genomes.</title>
        <authorList>
            <person name="Lane C."/>
        </authorList>
    </citation>
    <scope>NUCLEOTIDE SEQUENCE [LARGE SCALE GENOMIC DNA]</scope>
    <source>
        <strain evidence="9 10">2016D-0077</strain>
    </source>
</reference>
<evidence type="ECO:0000313" key="10">
    <source>
        <dbReference type="Proteomes" id="UP000594749"/>
    </source>
</evidence>
<dbReference type="RefSeq" id="WP_025803404.1">
    <property type="nucleotide sequence ID" value="NZ_CP053842.1"/>
</dbReference>